<organism evidence="1">
    <name type="scientific">Anguilla anguilla</name>
    <name type="common">European freshwater eel</name>
    <name type="synonym">Muraena anguilla</name>
    <dbReference type="NCBI Taxonomy" id="7936"/>
    <lineage>
        <taxon>Eukaryota</taxon>
        <taxon>Metazoa</taxon>
        <taxon>Chordata</taxon>
        <taxon>Craniata</taxon>
        <taxon>Vertebrata</taxon>
        <taxon>Euteleostomi</taxon>
        <taxon>Actinopterygii</taxon>
        <taxon>Neopterygii</taxon>
        <taxon>Teleostei</taxon>
        <taxon>Anguilliformes</taxon>
        <taxon>Anguillidae</taxon>
        <taxon>Anguilla</taxon>
    </lineage>
</organism>
<name>A0A0E9TG70_ANGAN</name>
<sequence length="13" mass="1552">MKPTYIRMADTPK</sequence>
<proteinExistence type="predicted"/>
<reference evidence="1" key="2">
    <citation type="journal article" date="2015" name="Fish Shellfish Immunol.">
        <title>Early steps in the European eel (Anguilla anguilla)-Vibrio vulnificus interaction in the gills: Role of the RtxA13 toxin.</title>
        <authorList>
            <person name="Callol A."/>
            <person name="Pajuelo D."/>
            <person name="Ebbesson L."/>
            <person name="Teles M."/>
            <person name="MacKenzie S."/>
            <person name="Amaro C."/>
        </authorList>
    </citation>
    <scope>NUCLEOTIDE SEQUENCE</scope>
</reference>
<protein>
    <submittedName>
        <fullName evidence="1">Uncharacterized protein</fullName>
    </submittedName>
</protein>
<evidence type="ECO:0000313" key="1">
    <source>
        <dbReference type="EMBL" id="JAH52674.1"/>
    </source>
</evidence>
<reference evidence="1" key="1">
    <citation type="submission" date="2014-11" db="EMBL/GenBank/DDBJ databases">
        <authorList>
            <person name="Amaro Gonzalez C."/>
        </authorList>
    </citation>
    <scope>NUCLEOTIDE SEQUENCE</scope>
</reference>
<accession>A0A0E9TG70</accession>
<dbReference type="EMBL" id="GBXM01055903">
    <property type="protein sequence ID" value="JAH52674.1"/>
    <property type="molecule type" value="Transcribed_RNA"/>
</dbReference>